<dbReference type="Proteomes" id="UP000693946">
    <property type="component" value="Linkage Group LG18"/>
</dbReference>
<name>A0AAV6RPU3_SOLSE</name>
<dbReference type="AlphaFoldDB" id="A0AAV6RPU3"/>
<sequence>MLSLVSQVSRGNDVWNFISIGPQNQINTEVLLSGSKHLSHQNSRRTIKQTGVQLKDMKTVIVVLLVGLVVSHSEALRCYCGGNSICSSSTQTCSGSNQVCISFVFSQPGIGYFKNCYKAFDCAKLINSALGFGRCCQTDLCNK</sequence>
<gene>
    <name evidence="1" type="ORF">JOB18_031482</name>
</gene>
<accession>A0AAV6RPU3</accession>
<comment type="caution">
    <text evidence="1">The sequence shown here is derived from an EMBL/GenBank/DDBJ whole genome shotgun (WGS) entry which is preliminary data.</text>
</comment>
<proteinExistence type="predicted"/>
<protein>
    <submittedName>
        <fullName evidence="1">Uncharacterized protein</fullName>
    </submittedName>
</protein>
<organism evidence="1 2">
    <name type="scientific">Solea senegalensis</name>
    <name type="common">Senegalese sole</name>
    <dbReference type="NCBI Taxonomy" id="28829"/>
    <lineage>
        <taxon>Eukaryota</taxon>
        <taxon>Metazoa</taxon>
        <taxon>Chordata</taxon>
        <taxon>Craniata</taxon>
        <taxon>Vertebrata</taxon>
        <taxon>Euteleostomi</taxon>
        <taxon>Actinopterygii</taxon>
        <taxon>Neopterygii</taxon>
        <taxon>Teleostei</taxon>
        <taxon>Neoteleostei</taxon>
        <taxon>Acanthomorphata</taxon>
        <taxon>Carangaria</taxon>
        <taxon>Pleuronectiformes</taxon>
        <taxon>Pleuronectoidei</taxon>
        <taxon>Soleidae</taxon>
        <taxon>Solea</taxon>
    </lineage>
</organism>
<reference evidence="1 2" key="1">
    <citation type="journal article" date="2021" name="Sci. Rep.">
        <title>Chromosome anchoring in Senegalese sole (Solea senegalensis) reveals sex-associated markers and genome rearrangements in flatfish.</title>
        <authorList>
            <person name="Guerrero-Cozar I."/>
            <person name="Gomez-Garrido J."/>
            <person name="Berbel C."/>
            <person name="Martinez-Blanch J.F."/>
            <person name="Alioto T."/>
            <person name="Claros M.G."/>
            <person name="Gagnaire P.A."/>
            <person name="Manchado M."/>
        </authorList>
    </citation>
    <scope>NUCLEOTIDE SEQUENCE [LARGE SCALE GENOMIC DNA]</scope>
    <source>
        <strain evidence="1">Sse05_10M</strain>
    </source>
</reference>
<evidence type="ECO:0000313" key="2">
    <source>
        <dbReference type="Proteomes" id="UP000693946"/>
    </source>
</evidence>
<dbReference type="EMBL" id="JAGKHQ010000010">
    <property type="protein sequence ID" value="KAG7507355.1"/>
    <property type="molecule type" value="Genomic_DNA"/>
</dbReference>
<keyword evidence="2" id="KW-1185">Reference proteome</keyword>
<evidence type="ECO:0000313" key="1">
    <source>
        <dbReference type="EMBL" id="KAG7507355.1"/>
    </source>
</evidence>